<feature type="signal peptide" evidence="1">
    <location>
        <begin position="1"/>
        <end position="26"/>
    </location>
</feature>
<evidence type="ECO:0000313" key="3">
    <source>
        <dbReference type="WBParaSite" id="PDA_v2.g20106.t1"/>
    </source>
</evidence>
<evidence type="ECO:0000313" key="2">
    <source>
        <dbReference type="Proteomes" id="UP000887578"/>
    </source>
</evidence>
<dbReference type="Proteomes" id="UP000887578">
    <property type="component" value="Unplaced"/>
</dbReference>
<feature type="chain" id="PRO_5038068768" evidence="1">
    <location>
        <begin position="27"/>
        <end position="137"/>
    </location>
</feature>
<sequence>MLSFFVIFVTFLPASVLSCAATSAVAAPVATLTCATCANVQVLTRATAGEINPTITQTVGTNASGCRTITVTCANPGGNQVFFFWEEDGANRGTSTDATTTVTRTLVCDSNAELVLNEPGPPPGTGLVNAVECLAAA</sequence>
<name>A0A914PUZ0_9BILA</name>
<dbReference type="AlphaFoldDB" id="A0A914PUZ0"/>
<dbReference type="WBParaSite" id="PDA_v2.g20106.t1">
    <property type="protein sequence ID" value="PDA_v2.g20106.t1"/>
    <property type="gene ID" value="PDA_v2.g20106"/>
</dbReference>
<evidence type="ECO:0000256" key="1">
    <source>
        <dbReference type="SAM" id="SignalP"/>
    </source>
</evidence>
<proteinExistence type="predicted"/>
<keyword evidence="1" id="KW-0732">Signal</keyword>
<reference evidence="3" key="1">
    <citation type="submission" date="2022-11" db="UniProtKB">
        <authorList>
            <consortium name="WormBaseParasite"/>
        </authorList>
    </citation>
    <scope>IDENTIFICATION</scope>
</reference>
<keyword evidence="2" id="KW-1185">Reference proteome</keyword>
<organism evidence="2 3">
    <name type="scientific">Panagrolaimus davidi</name>
    <dbReference type="NCBI Taxonomy" id="227884"/>
    <lineage>
        <taxon>Eukaryota</taxon>
        <taxon>Metazoa</taxon>
        <taxon>Ecdysozoa</taxon>
        <taxon>Nematoda</taxon>
        <taxon>Chromadorea</taxon>
        <taxon>Rhabditida</taxon>
        <taxon>Tylenchina</taxon>
        <taxon>Panagrolaimomorpha</taxon>
        <taxon>Panagrolaimoidea</taxon>
        <taxon>Panagrolaimidae</taxon>
        <taxon>Panagrolaimus</taxon>
    </lineage>
</organism>
<protein>
    <submittedName>
        <fullName evidence="3">C6 domain-containing protein</fullName>
    </submittedName>
</protein>
<accession>A0A914PUZ0</accession>